<evidence type="ECO:0000313" key="5">
    <source>
        <dbReference type="Proteomes" id="UP000002415"/>
    </source>
</evidence>
<accession>A7HKK5</accession>
<dbReference type="Pfam" id="PF13439">
    <property type="entry name" value="Glyco_transf_4"/>
    <property type="match status" value="1"/>
</dbReference>
<dbReference type="eggNOG" id="COG0438">
    <property type="taxonomic scope" value="Bacteria"/>
</dbReference>
<dbReference type="OrthoDB" id="9815550at2"/>
<dbReference type="InterPro" id="IPR001296">
    <property type="entry name" value="Glyco_trans_1"/>
</dbReference>
<keyword evidence="5" id="KW-1185">Reference proteome</keyword>
<dbReference type="CAZy" id="GT4">
    <property type="family name" value="Glycosyltransferase Family 4"/>
</dbReference>
<gene>
    <name evidence="4" type="ordered locus">Fnod_0580</name>
</gene>
<dbReference type="PANTHER" id="PTHR46401">
    <property type="entry name" value="GLYCOSYLTRANSFERASE WBBK-RELATED"/>
    <property type="match status" value="1"/>
</dbReference>
<proteinExistence type="predicted"/>
<feature type="domain" description="Glycosyltransferase subfamily 4-like N-terminal" evidence="3">
    <location>
        <begin position="21"/>
        <end position="185"/>
    </location>
</feature>
<dbReference type="RefSeq" id="WP_011993757.1">
    <property type="nucleotide sequence ID" value="NC_009718.1"/>
</dbReference>
<dbReference type="HOGENOM" id="CLU_755766_0_0_0"/>
<dbReference type="EMBL" id="CP000771">
    <property type="protein sequence ID" value="ABS60438.1"/>
    <property type="molecule type" value="Genomic_DNA"/>
</dbReference>
<dbReference type="Proteomes" id="UP000002415">
    <property type="component" value="Chromosome"/>
</dbReference>
<evidence type="ECO:0000259" key="3">
    <source>
        <dbReference type="Pfam" id="PF13439"/>
    </source>
</evidence>
<dbReference type="CDD" id="cd03801">
    <property type="entry name" value="GT4_PimA-like"/>
    <property type="match status" value="1"/>
</dbReference>
<dbReference type="Pfam" id="PF00534">
    <property type="entry name" value="Glycos_transf_1"/>
    <property type="match status" value="1"/>
</dbReference>
<dbReference type="SUPFAM" id="SSF53756">
    <property type="entry name" value="UDP-Glycosyltransferase/glycogen phosphorylase"/>
    <property type="match status" value="1"/>
</dbReference>
<dbReference type="GO" id="GO:0009103">
    <property type="term" value="P:lipopolysaccharide biosynthetic process"/>
    <property type="evidence" value="ECO:0007669"/>
    <property type="project" value="TreeGrafter"/>
</dbReference>
<organism evidence="4 5">
    <name type="scientific">Fervidobacterium nodosum (strain ATCC 35602 / DSM 5306 / Rt17-B1)</name>
    <dbReference type="NCBI Taxonomy" id="381764"/>
    <lineage>
        <taxon>Bacteria</taxon>
        <taxon>Thermotogati</taxon>
        <taxon>Thermotogota</taxon>
        <taxon>Thermotogae</taxon>
        <taxon>Thermotogales</taxon>
        <taxon>Fervidobacteriaceae</taxon>
        <taxon>Fervidobacterium</taxon>
    </lineage>
</organism>
<reference evidence="4 5" key="2">
    <citation type="journal article" date="2009" name="Proc. Natl. Acad. Sci. U.S.A.">
        <title>On the chimeric nature, thermophilic origin, and phylogenetic placement of the Thermotogales.</title>
        <authorList>
            <person name="Zhaxybayeva O."/>
            <person name="Swithers K.S."/>
            <person name="Lapierre P."/>
            <person name="Fournier G.P."/>
            <person name="Bickhart D.M."/>
            <person name="DeBoy R.T."/>
            <person name="Nelson K.E."/>
            <person name="Nesbo C.L."/>
            <person name="Doolittle W.F."/>
            <person name="Gogarten J.P."/>
            <person name="Noll K.M."/>
        </authorList>
    </citation>
    <scope>NUCLEOTIDE SEQUENCE [LARGE SCALE GENOMIC DNA]</scope>
    <source>
        <strain evidence="5">ATCC 35602 / DSM 5306 / Rt17-B1</strain>
    </source>
</reference>
<dbReference type="STRING" id="381764.Fnod_0580"/>
<dbReference type="KEGG" id="fno:Fnod_0580"/>
<feature type="domain" description="Glycosyl transferase family 1" evidence="2">
    <location>
        <begin position="198"/>
        <end position="364"/>
    </location>
</feature>
<dbReference type="GO" id="GO:0016757">
    <property type="term" value="F:glycosyltransferase activity"/>
    <property type="evidence" value="ECO:0007669"/>
    <property type="project" value="InterPro"/>
</dbReference>
<dbReference type="InterPro" id="IPR028098">
    <property type="entry name" value="Glyco_trans_4-like_N"/>
</dbReference>
<reference evidence="4 5" key="1">
    <citation type="submission" date="2007-07" db="EMBL/GenBank/DDBJ databases">
        <title>Complete sequence of Fervidobacterium nodosum Rt17-B1.</title>
        <authorList>
            <consortium name="US DOE Joint Genome Institute"/>
            <person name="Copeland A."/>
            <person name="Lucas S."/>
            <person name="Lapidus A."/>
            <person name="Barry K."/>
            <person name="Glavina del Rio T."/>
            <person name="Dalin E."/>
            <person name="Tice H."/>
            <person name="Pitluck S."/>
            <person name="Saunders E."/>
            <person name="Brettin T."/>
            <person name="Bruce D."/>
            <person name="Detter J.C."/>
            <person name="Han C."/>
            <person name="Schmutz J."/>
            <person name="Larimer F."/>
            <person name="Land M."/>
            <person name="Hauser L."/>
            <person name="Kyrpides N."/>
            <person name="Mikhailova N."/>
            <person name="Nelson K."/>
            <person name="Gogarten J.P."/>
            <person name="Noll K."/>
            <person name="Richardson P."/>
        </authorList>
    </citation>
    <scope>NUCLEOTIDE SEQUENCE [LARGE SCALE GENOMIC DNA]</scope>
    <source>
        <strain evidence="5">ATCC 35602 / DSM 5306 / Rt17-B1</strain>
    </source>
</reference>
<evidence type="ECO:0000313" key="4">
    <source>
        <dbReference type="EMBL" id="ABS60438.1"/>
    </source>
</evidence>
<evidence type="ECO:0000259" key="2">
    <source>
        <dbReference type="Pfam" id="PF00534"/>
    </source>
</evidence>
<name>A7HKK5_FERNB</name>
<protein>
    <submittedName>
        <fullName evidence="4">Glycosyl transferase group 1</fullName>
    </submittedName>
</protein>
<dbReference type="Gene3D" id="3.40.50.2000">
    <property type="entry name" value="Glycogen Phosphorylase B"/>
    <property type="match status" value="2"/>
</dbReference>
<sequence length="391" mass="44964">MKIAILSFDNSKVINYGGKHIHQNLLERALKILGHDVTTFYPPIESKKFFQILKIILSNPASLFSYYVRYKKKFQDRFHLFSSLKLDNFDIVHCHDVGSLYNIDHPSTVLTLHGYLAREAVNYSPTISEKDKRKIFDFCMQIEKSAVKKAKHIITVDSRLKNYVIQEFGYPEDKVTVIYNAVDTDLFKPVTDEEKILLRGELGFPKDTFIVFVPRRYVKKNGVDYAARAFSKIKSNDYLFVFAGRGLLKSEIQEILKDNSNALILDAIPNAEIHKYYKAADLILIPSVSSDDVEEATSLSMLEGMACGKVVVCTNVGGMKEVVKHMENGILIEQKNVDAIVETLHYVKNNYDNFSELRQRAREYVVKNHSYIEHAKKIVEIYEKVISETRR</sequence>
<keyword evidence="1 4" id="KW-0808">Transferase</keyword>
<evidence type="ECO:0000256" key="1">
    <source>
        <dbReference type="ARBA" id="ARBA00022679"/>
    </source>
</evidence>
<dbReference type="AlphaFoldDB" id="A7HKK5"/>
<dbReference type="PANTHER" id="PTHR46401:SF2">
    <property type="entry name" value="GLYCOSYLTRANSFERASE WBBK-RELATED"/>
    <property type="match status" value="1"/>
</dbReference>